<sequence>MASQTPIKHSAIAALGYMPNPMRAIWNNATPRDRSFIARAAALGDQSLENEHQVIVQHVYGLLWDELSHKQQVSIHEACRRIASWSDKIGITAAFERRAA</sequence>
<dbReference type="AlphaFoldDB" id="D7DKD6"/>
<keyword evidence="2" id="KW-1185">Reference proteome</keyword>
<dbReference type="STRING" id="666681.M301_0133"/>
<gene>
    <name evidence="1" type="ordered locus">M301_0133</name>
</gene>
<reference evidence="1 2" key="2">
    <citation type="journal article" date="2011" name="J. Bacteriol.">
        <title>Genomes of three methylotrophs from a single niche uncover genetic and metabolic divergence of Methylophilaceae.</title>
        <authorList>
            <person name="Lapidus A."/>
            <person name="Clum A."/>
            <person name="Labutti K."/>
            <person name="Kaluzhnaya M.G."/>
            <person name="Lim S."/>
            <person name="Beck D.A."/>
            <person name="Glavina Del Rio T."/>
            <person name="Nolan M."/>
            <person name="Mavromatis K."/>
            <person name="Huntemann M."/>
            <person name="Lucas S."/>
            <person name="Lidstrom M.E."/>
            <person name="Ivanova N."/>
            <person name="Chistoserdova L."/>
        </authorList>
    </citation>
    <scope>NUCLEOTIDE SEQUENCE [LARGE SCALE GENOMIC DNA]</scope>
    <source>
        <strain evidence="1 2">301</strain>
    </source>
</reference>
<organism evidence="1 2">
    <name type="scientific">Methylotenera versatilis (strain 301)</name>
    <dbReference type="NCBI Taxonomy" id="666681"/>
    <lineage>
        <taxon>Bacteria</taxon>
        <taxon>Pseudomonadati</taxon>
        <taxon>Pseudomonadota</taxon>
        <taxon>Betaproteobacteria</taxon>
        <taxon>Nitrosomonadales</taxon>
        <taxon>Methylophilaceae</taxon>
        <taxon>Methylotenera</taxon>
    </lineage>
</organism>
<proteinExistence type="predicted"/>
<evidence type="ECO:0000313" key="1">
    <source>
        <dbReference type="EMBL" id="ADI28521.1"/>
    </source>
</evidence>
<dbReference type="EMBL" id="CP002056">
    <property type="protein sequence ID" value="ADI28521.1"/>
    <property type="molecule type" value="Genomic_DNA"/>
</dbReference>
<protein>
    <submittedName>
        <fullName evidence="1">Uncharacterized protein</fullName>
    </submittedName>
</protein>
<dbReference type="RefSeq" id="WP_013146838.1">
    <property type="nucleotide sequence ID" value="NC_014207.1"/>
</dbReference>
<dbReference type="Proteomes" id="UP000000383">
    <property type="component" value="Chromosome"/>
</dbReference>
<reference evidence="2" key="1">
    <citation type="submission" date="2010-05" db="EMBL/GenBank/DDBJ databases">
        <title>Complete sequence of Methylotenera sp. 301.</title>
        <authorList>
            <person name="Lucas S."/>
            <person name="Copeland A."/>
            <person name="Lapidus A."/>
            <person name="Cheng J.-F."/>
            <person name="Bruce D."/>
            <person name="Goodwin L."/>
            <person name="Pitluck S."/>
            <person name="Clum A."/>
            <person name="Land M."/>
            <person name="Hauser L."/>
            <person name="Kyrpides N."/>
            <person name="Ivanova N."/>
            <person name="Chistoservova L."/>
            <person name="Kalyuzhnaya M."/>
            <person name="Woyke T."/>
        </authorList>
    </citation>
    <scope>NUCLEOTIDE SEQUENCE [LARGE SCALE GENOMIC DNA]</scope>
    <source>
        <strain evidence="2">301</strain>
    </source>
</reference>
<dbReference type="KEGG" id="meh:M301_0133"/>
<name>D7DKD6_METV0</name>
<accession>D7DKD6</accession>
<dbReference type="HOGENOM" id="CLU_2302616_0_0_4"/>
<evidence type="ECO:0000313" key="2">
    <source>
        <dbReference type="Proteomes" id="UP000000383"/>
    </source>
</evidence>